<evidence type="ECO:0000313" key="2">
    <source>
        <dbReference type="RefSeq" id="XP_016471292.1"/>
    </source>
</evidence>
<proteinExistence type="predicted"/>
<feature type="compositionally biased region" description="Acidic residues" evidence="1">
    <location>
        <begin position="117"/>
        <end position="136"/>
    </location>
</feature>
<accession>A0A1S4A3P0</accession>
<feature type="compositionally biased region" description="Polar residues" evidence="1">
    <location>
        <begin position="54"/>
        <end position="65"/>
    </location>
</feature>
<dbReference type="RefSeq" id="XP_016471292.1">
    <property type="nucleotide sequence ID" value="XM_016615806.1"/>
</dbReference>
<dbReference type="PaxDb" id="4097-A0A1S4A3P0"/>
<name>A0A1S4A3P0_TOBAC</name>
<dbReference type="AlphaFoldDB" id="A0A1S4A3P0"/>
<dbReference type="KEGG" id="nta:107793449"/>
<feature type="region of interest" description="Disordered" evidence="1">
    <location>
        <begin position="111"/>
        <end position="160"/>
    </location>
</feature>
<sequence>MPFSEEWNMKRTGKDAILRPSSVEEEALASVPKPVKDNKRKRAFVPEKKEAAQAQLSSAKDQLQSIKEKGSVQARRIEELEARFASELAKAESDAEKAKTYADALMAQIKRDKELETDAESLAFDDDDDDNEEDDESKSGFENGGEPGGEETASGDSQET</sequence>
<protein>
    <submittedName>
        <fullName evidence="2">Uncharacterized protein</fullName>
    </submittedName>
</protein>
<reference evidence="2" key="1">
    <citation type="submission" date="2025-08" db="UniProtKB">
        <authorList>
            <consortium name="RefSeq"/>
        </authorList>
    </citation>
    <scope>IDENTIFICATION</scope>
</reference>
<evidence type="ECO:0000256" key="1">
    <source>
        <dbReference type="SAM" id="MobiDB-lite"/>
    </source>
</evidence>
<organism evidence="2">
    <name type="scientific">Nicotiana tabacum</name>
    <name type="common">Common tobacco</name>
    <dbReference type="NCBI Taxonomy" id="4097"/>
    <lineage>
        <taxon>Eukaryota</taxon>
        <taxon>Viridiplantae</taxon>
        <taxon>Streptophyta</taxon>
        <taxon>Embryophyta</taxon>
        <taxon>Tracheophyta</taxon>
        <taxon>Spermatophyta</taxon>
        <taxon>Magnoliopsida</taxon>
        <taxon>eudicotyledons</taxon>
        <taxon>Gunneridae</taxon>
        <taxon>Pentapetalae</taxon>
        <taxon>asterids</taxon>
        <taxon>lamiids</taxon>
        <taxon>Solanales</taxon>
        <taxon>Solanaceae</taxon>
        <taxon>Nicotianoideae</taxon>
        <taxon>Nicotianeae</taxon>
        <taxon>Nicotiana</taxon>
    </lineage>
</organism>
<feature type="region of interest" description="Disordered" evidence="1">
    <location>
        <begin position="53"/>
        <end position="72"/>
    </location>
</feature>
<gene>
    <name evidence="2" type="primary">LOC107793449</name>
</gene>